<keyword evidence="3" id="KW-0805">Transcription regulation</keyword>
<sequence>MNDGGKTQKLCHSLNFDSLLDNSSDSMEMSSQTGRRGDRKYSETNQLVLPPNSSSLQNYLLGTSRGYTIVRKRTIPLDEETEPLNKKASHFRESPTFCDENVSLVKALQGVSQTLSLTNSQFGEEGLTPNGSVFDSLESLGMVAHEPCLSTFAQMPLPAPYDMPLDGDEPEKPEILFPPKATIIKNPVFVGPNTIFCHVPGRLTLLGLATHYEVTVGEISRRLDHPEFLNTSVLGAILRRSKSKDGGSFLRNALNQIKIKLPVGRRIATGVTSFTSLSEGESLRLSRDFETICNSSFPYSVIGKAIVDSEISQHRPLNVIDMILRNSIASIGMVKDILLKDRSPITTYNLPPILDGHLQEPLRRFSLLTHGFGTMSMITSLNMLENIFTGALQYLEHNCQILNISTSSNQSYTCNCPNNNYNLYKM</sequence>
<feature type="domain" description="Transcription factor AP-2 C-terminal" evidence="8">
    <location>
        <begin position="196"/>
        <end position="389"/>
    </location>
</feature>
<dbReference type="PRINTS" id="PR01748">
    <property type="entry name" value="AP2TNSCPFCT"/>
</dbReference>
<evidence type="ECO:0000256" key="5">
    <source>
        <dbReference type="ARBA" id="ARBA00023163"/>
    </source>
</evidence>
<evidence type="ECO:0000256" key="3">
    <source>
        <dbReference type="ARBA" id="ARBA00023015"/>
    </source>
</evidence>
<keyword evidence="9" id="KW-1185">Reference proteome</keyword>
<name>A0A0K0G3U3_STRVS</name>
<dbReference type="PANTHER" id="PTHR10812:SF17">
    <property type="entry name" value="TRANSCRIPTION FACTOR AP-2, ISOFORM D"/>
    <property type="match status" value="1"/>
</dbReference>
<evidence type="ECO:0000256" key="2">
    <source>
        <dbReference type="ARBA" id="ARBA00007770"/>
    </source>
</evidence>
<evidence type="ECO:0000313" key="10">
    <source>
        <dbReference type="WBParaSite" id="SVE_1940100.1"/>
    </source>
</evidence>
<proteinExistence type="inferred from homology"/>
<protein>
    <submittedName>
        <fullName evidence="10">Transcription factor AP-2 (inferred by orthology to a D. melanogaster protein)</fullName>
    </submittedName>
</protein>
<evidence type="ECO:0000256" key="4">
    <source>
        <dbReference type="ARBA" id="ARBA00023125"/>
    </source>
</evidence>
<dbReference type="GO" id="GO:0005634">
    <property type="term" value="C:nucleus"/>
    <property type="evidence" value="ECO:0007669"/>
    <property type="project" value="UniProtKB-SubCell"/>
</dbReference>
<dbReference type="STRING" id="75913.A0A0K0G3U3"/>
<organism evidence="9 10">
    <name type="scientific">Strongyloides venezuelensis</name>
    <name type="common">Threadworm</name>
    <dbReference type="NCBI Taxonomy" id="75913"/>
    <lineage>
        <taxon>Eukaryota</taxon>
        <taxon>Metazoa</taxon>
        <taxon>Ecdysozoa</taxon>
        <taxon>Nematoda</taxon>
        <taxon>Chromadorea</taxon>
        <taxon>Rhabditida</taxon>
        <taxon>Tylenchina</taxon>
        <taxon>Panagrolaimomorpha</taxon>
        <taxon>Strongyloidoidea</taxon>
        <taxon>Strongyloididae</taxon>
        <taxon>Strongyloides</taxon>
    </lineage>
</organism>
<reference evidence="10" key="2">
    <citation type="submission" date="2015-08" db="UniProtKB">
        <authorList>
            <consortium name="WormBaseParasite"/>
        </authorList>
    </citation>
    <scope>IDENTIFICATION</scope>
</reference>
<comment type="subcellular location">
    <subcellularLocation>
        <location evidence="1">Nucleus</location>
    </subcellularLocation>
</comment>
<dbReference type="WBParaSite" id="SVE_1940100.1">
    <property type="protein sequence ID" value="SVE_1940100.1"/>
    <property type="gene ID" value="SVE_1940100"/>
</dbReference>
<dbReference type="Pfam" id="PF03299">
    <property type="entry name" value="TF_AP-2"/>
    <property type="match status" value="1"/>
</dbReference>
<keyword evidence="5" id="KW-0804">Transcription</keyword>
<dbReference type="InterPro" id="IPR004979">
    <property type="entry name" value="TF_AP2"/>
</dbReference>
<feature type="compositionally biased region" description="Low complexity" evidence="7">
    <location>
        <begin position="22"/>
        <end position="31"/>
    </location>
</feature>
<keyword evidence="4" id="KW-0238">DNA-binding</keyword>
<reference evidence="9" key="1">
    <citation type="submission" date="2014-07" db="EMBL/GenBank/DDBJ databases">
        <authorList>
            <person name="Martin A.A"/>
            <person name="De Silva N."/>
        </authorList>
    </citation>
    <scope>NUCLEOTIDE SEQUENCE</scope>
</reference>
<dbReference type="PANTHER" id="PTHR10812">
    <property type="entry name" value="TRANSCRIPTION FACTOR AP-2"/>
    <property type="match status" value="1"/>
</dbReference>
<evidence type="ECO:0000256" key="1">
    <source>
        <dbReference type="ARBA" id="ARBA00004123"/>
    </source>
</evidence>
<dbReference type="AlphaFoldDB" id="A0A0K0G3U3"/>
<feature type="region of interest" description="Disordered" evidence="7">
    <location>
        <begin position="22"/>
        <end position="48"/>
    </location>
</feature>
<evidence type="ECO:0000313" key="9">
    <source>
        <dbReference type="Proteomes" id="UP000035680"/>
    </source>
</evidence>
<dbReference type="GO" id="GO:0000977">
    <property type="term" value="F:RNA polymerase II transcription regulatory region sequence-specific DNA binding"/>
    <property type="evidence" value="ECO:0007669"/>
    <property type="project" value="TreeGrafter"/>
</dbReference>
<evidence type="ECO:0000256" key="6">
    <source>
        <dbReference type="ARBA" id="ARBA00023242"/>
    </source>
</evidence>
<comment type="similarity">
    <text evidence="2">Belongs to the AP-2 family.</text>
</comment>
<dbReference type="GO" id="GO:0042127">
    <property type="term" value="P:regulation of cell population proliferation"/>
    <property type="evidence" value="ECO:0007669"/>
    <property type="project" value="TreeGrafter"/>
</dbReference>
<evidence type="ECO:0000259" key="8">
    <source>
        <dbReference type="Pfam" id="PF03299"/>
    </source>
</evidence>
<dbReference type="GO" id="GO:0000981">
    <property type="term" value="F:DNA-binding transcription factor activity, RNA polymerase II-specific"/>
    <property type="evidence" value="ECO:0007669"/>
    <property type="project" value="TreeGrafter"/>
</dbReference>
<dbReference type="InterPro" id="IPR013854">
    <property type="entry name" value="TF_AP2_C"/>
</dbReference>
<evidence type="ECO:0000256" key="7">
    <source>
        <dbReference type="SAM" id="MobiDB-lite"/>
    </source>
</evidence>
<keyword evidence="6" id="KW-0539">Nucleus</keyword>
<accession>A0A0K0G3U3</accession>
<dbReference type="Proteomes" id="UP000035680">
    <property type="component" value="Unassembled WGS sequence"/>
</dbReference>